<feature type="region of interest" description="Disordered" evidence="1">
    <location>
        <begin position="228"/>
        <end position="253"/>
    </location>
</feature>
<feature type="compositionally biased region" description="Polar residues" evidence="1">
    <location>
        <begin position="228"/>
        <end position="237"/>
    </location>
</feature>
<comment type="caution">
    <text evidence="2">The sequence shown here is derived from an EMBL/GenBank/DDBJ whole genome shotgun (WGS) entry which is preliminary data.</text>
</comment>
<sequence>MDGASSFLAQRGRAKWDQPMAKSWASSGAPCSIFDGDQVWLEELIGLSSYLSSSPSDPNNSSPPGGSGNSSEGSGSLHSWSSGAPCNLHGSVKKQNHEVFQTRPREQRGRPHGGAHPQVEQGEGNIYCTIDAWPERAELDQGRSSTQTQTSAKSVKQQSLLEETVNAKQKFSRFLDEVASNVLDPKSLQAFGKLVSPSSFTTTTQTQSEDKIQEATHWSPRLPCSMAQQQGSVLEQNRTQEDQTPLDPAQKTYLETNIDTARRDEEEADEENVIPPPPQFCQGFEMKRPFPEFQCDFPRYPHKSASLPRGMNMHLDKDIELMPVSLMGGLAMYLQSGCNGGFHSLPPPPPPLSLSLFLPLSLSLGYDTFVLVSPQVPDEEMNGIDTISLSHSLLSSLLAQLLPLLLLLVLVVLVGDDCGGSSGLHVDGVSLSF</sequence>
<gene>
    <name evidence="2" type="ORF">D5F01_LYC14622</name>
</gene>
<feature type="compositionally biased region" description="Polar residues" evidence="1">
    <location>
        <begin position="142"/>
        <end position="158"/>
    </location>
</feature>
<evidence type="ECO:0000256" key="1">
    <source>
        <dbReference type="SAM" id="MobiDB-lite"/>
    </source>
</evidence>
<protein>
    <submittedName>
        <fullName evidence="2">Uncharacterized protein</fullName>
    </submittedName>
</protein>
<feature type="region of interest" description="Disordered" evidence="1">
    <location>
        <begin position="1"/>
        <end position="28"/>
    </location>
</feature>
<name>A0A6G0I571_LARCR</name>
<keyword evidence="3" id="KW-1185">Reference proteome</keyword>
<feature type="region of interest" description="Disordered" evidence="1">
    <location>
        <begin position="102"/>
        <end position="124"/>
    </location>
</feature>
<dbReference type="EMBL" id="REGW02000014">
    <property type="protein sequence ID" value="KAE8286678.1"/>
    <property type="molecule type" value="Genomic_DNA"/>
</dbReference>
<feature type="region of interest" description="Disordered" evidence="1">
    <location>
        <begin position="51"/>
        <end position="88"/>
    </location>
</feature>
<evidence type="ECO:0000313" key="2">
    <source>
        <dbReference type="EMBL" id="KAE8286678.1"/>
    </source>
</evidence>
<feature type="compositionally biased region" description="Low complexity" evidence="1">
    <location>
        <begin position="51"/>
        <end position="83"/>
    </location>
</feature>
<evidence type="ECO:0000313" key="3">
    <source>
        <dbReference type="Proteomes" id="UP000424527"/>
    </source>
</evidence>
<organism evidence="2 3">
    <name type="scientific">Larimichthys crocea</name>
    <name type="common">Large yellow croaker</name>
    <name type="synonym">Pseudosciaena crocea</name>
    <dbReference type="NCBI Taxonomy" id="215358"/>
    <lineage>
        <taxon>Eukaryota</taxon>
        <taxon>Metazoa</taxon>
        <taxon>Chordata</taxon>
        <taxon>Craniata</taxon>
        <taxon>Vertebrata</taxon>
        <taxon>Euteleostomi</taxon>
        <taxon>Actinopterygii</taxon>
        <taxon>Neopterygii</taxon>
        <taxon>Teleostei</taxon>
        <taxon>Neoteleostei</taxon>
        <taxon>Acanthomorphata</taxon>
        <taxon>Eupercaria</taxon>
        <taxon>Sciaenidae</taxon>
        <taxon>Larimichthys</taxon>
    </lineage>
</organism>
<reference evidence="2 3" key="1">
    <citation type="submission" date="2019-07" db="EMBL/GenBank/DDBJ databases">
        <title>Chromosome genome assembly for large yellow croaker.</title>
        <authorList>
            <person name="Xiao S."/>
        </authorList>
    </citation>
    <scope>NUCLEOTIDE SEQUENCE [LARGE SCALE GENOMIC DNA]</scope>
    <source>
        <strain evidence="2">JMULYC20181020</strain>
        <tissue evidence="2">Muscle</tissue>
    </source>
</reference>
<dbReference type="Proteomes" id="UP000424527">
    <property type="component" value="Unassembled WGS sequence"/>
</dbReference>
<accession>A0A6G0I571</accession>
<proteinExistence type="predicted"/>
<feature type="region of interest" description="Disordered" evidence="1">
    <location>
        <begin position="139"/>
        <end position="158"/>
    </location>
</feature>
<dbReference type="AlphaFoldDB" id="A0A6G0I571"/>